<dbReference type="RefSeq" id="WP_210099674.1">
    <property type="nucleotide sequence ID" value="NZ_BAABLK010000022.1"/>
</dbReference>
<evidence type="ECO:0000259" key="1">
    <source>
        <dbReference type="Pfam" id="PF01814"/>
    </source>
</evidence>
<gene>
    <name evidence="2" type="ORF">GCM10025778_11590</name>
</gene>
<evidence type="ECO:0000313" key="3">
    <source>
        <dbReference type="Proteomes" id="UP001501257"/>
    </source>
</evidence>
<protein>
    <submittedName>
        <fullName evidence="2">Hemerythrin domain-containing protein</fullName>
    </submittedName>
</protein>
<sequence length="156" mass="17100">MEHKTLGAALEAEHRDIDGGIEAYLAQPADGVGTTGTLQRSLAGLRRNIYLEEEFLFPPLKTAGLMGPIFVMEREHGTLWNIMDRLDELITEQDAAAARDTCIRLLGLLEKHNAIEEKVIYRQADELLNSSEGTALSGFMESGSMPTGWVARSAGK</sequence>
<keyword evidence="3" id="KW-1185">Reference proteome</keyword>
<name>A0ABP9TJ67_9MICC</name>
<dbReference type="Gene3D" id="1.20.120.520">
    <property type="entry name" value="nmb1532 protein domain like"/>
    <property type="match status" value="1"/>
</dbReference>
<feature type="domain" description="Hemerythrin-like" evidence="1">
    <location>
        <begin position="8"/>
        <end position="123"/>
    </location>
</feature>
<dbReference type="Proteomes" id="UP001501257">
    <property type="component" value="Unassembled WGS sequence"/>
</dbReference>
<accession>A0ABP9TJ67</accession>
<dbReference type="Pfam" id="PF01814">
    <property type="entry name" value="Hemerythrin"/>
    <property type="match status" value="1"/>
</dbReference>
<proteinExistence type="predicted"/>
<comment type="caution">
    <text evidence="2">The sequence shown here is derived from an EMBL/GenBank/DDBJ whole genome shotgun (WGS) entry which is preliminary data.</text>
</comment>
<reference evidence="3" key="1">
    <citation type="journal article" date="2019" name="Int. J. Syst. Evol. Microbiol.">
        <title>The Global Catalogue of Microorganisms (GCM) 10K type strain sequencing project: providing services to taxonomists for standard genome sequencing and annotation.</title>
        <authorList>
            <consortium name="The Broad Institute Genomics Platform"/>
            <consortium name="The Broad Institute Genome Sequencing Center for Infectious Disease"/>
            <person name="Wu L."/>
            <person name="Ma J."/>
        </authorList>
    </citation>
    <scope>NUCLEOTIDE SEQUENCE [LARGE SCALE GENOMIC DNA]</scope>
    <source>
        <strain evidence="3">JCM 18952</strain>
    </source>
</reference>
<organism evidence="2 3">
    <name type="scientific">Paeniglutamicibacter antarcticus</name>
    <dbReference type="NCBI Taxonomy" id="494023"/>
    <lineage>
        <taxon>Bacteria</taxon>
        <taxon>Bacillati</taxon>
        <taxon>Actinomycetota</taxon>
        <taxon>Actinomycetes</taxon>
        <taxon>Micrococcales</taxon>
        <taxon>Micrococcaceae</taxon>
        <taxon>Paeniglutamicibacter</taxon>
    </lineage>
</organism>
<evidence type="ECO:0000313" key="2">
    <source>
        <dbReference type="EMBL" id="GAA5226626.1"/>
    </source>
</evidence>
<dbReference type="InterPro" id="IPR012312">
    <property type="entry name" value="Hemerythrin-like"/>
</dbReference>
<dbReference type="EMBL" id="BAABLK010000022">
    <property type="protein sequence ID" value="GAA5226626.1"/>
    <property type="molecule type" value="Genomic_DNA"/>
</dbReference>